<sequence length="170" mass="19793">MNTVINVLIMDDHPIIIGAYRRALEELSKSNPEFSFCIFQATAMDEALDLIDKKFSRNKLDLLILDISMPKSKRNNLHSGEDLGQHVNIKLENYPDTEFEVLNGIVNNISLIPDKDGLYLIDVKLPEKLMTLYNKKIDFKQEMRGSAEIITEDLRLIERFFYLFKEILKR</sequence>
<evidence type="ECO:0000313" key="1">
    <source>
        <dbReference type="EMBL" id="MFD2552201.1"/>
    </source>
</evidence>
<dbReference type="InterPro" id="IPR011006">
    <property type="entry name" value="CheY-like_superfamily"/>
</dbReference>
<keyword evidence="2" id="KW-1185">Reference proteome</keyword>
<dbReference type="Gene3D" id="3.40.50.2300">
    <property type="match status" value="1"/>
</dbReference>
<dbReference type="EMBL" id="JBHULS010000004">
    <property type="protein sequence ID" value="MFD2552201.1"/>
    <property type="molecule type" value="Genomic_DNA"/>
</dbReference>
<evidence type="ECO:0008006" key="3">
    <source>
        <dbReference type="Google" id="ProtNLM"/>
    </source>
</evidence>
<dbReference type="SUPFAM" id="SSF52172">
    <property type="entry name" value="CheY-like"/>
    <property type="match status" value="1"/>
</dbReference>
<name>A0ABW5KXF4_9FLAO</name>
<dbReference type="RefSeq" id="WP_376894091.1">
    <property type="nucleotide sequence ID" value="NZ_JBHULS010000004.1"/>
</dbReference>
<reference evidence="2" key="1">
    <citation type="journal article" date="2019" name="Int. J. Syst. Evol. Microbiol.">
        <title>The Global Catalogue of Microorganisms (GCM) 10K type strain sequencing project: providing services to taxonomists for standard genome sequencing and annotation.</title>
        <authorList>
            <consortium name="The Broad Institute Genomics Platform"/>
            <consortium name="The Broad Institute Genome Sequencing Center for Infectious Disease"/>
            <person name="Wu L."/>
            <person name="Ma J."/>
        </authorList>
    </citation>
    <scope>NUCLEOTIDE SEQUENCE [LARGE SCALE GENOMIC DNA]</scope>
    <source>
        <strain evidence="2">KCTC 42587</strain>
    </source>
</reference>
<evidence type="ECO:0000313" key="2">
    <source>
        <dbReference type="Proteomes" id="UP001597472"/>
    </source>
</evidence>
<comment type="caution">
    <text evidence="1">The sequence shown here is derived from an EMBL/GenBank/DDBJ whole genome shotgun (WGS) entry which is preliminary data.</text>
</comment>
<dbReference type="Proteomes" id="UP001597472">
    <property type="component" value="Unassembled WGS sequence"/>
</dbReference>
<protein>
    <recommendedName>
        <fullName evidence="3">Response regulator transcription factor</fullName>
    </recommendedName>
</protein>
<proteinExistence type="predicted"/>
<organism evidence="1 2">
    <name type="scientific">Bizionia sediminis</name>
    <dbReference type="NCBI Taxonomy" id="1737064"/>
    <lineage>
        <taxon>Bacteria</taxon>
        <taxon>Pseudomonadati</taxon>
        <taxon>Bacteroidota</taxon>
        <taxon>Flavobacteriia</taxon>
        <taxon>Flavobacteriales</taxon>
        <taxon>Flavobacteriaceae</taxon>
        <taxon>Bizionia</taxon>
    </lineage>
</organism>
<gene>
    <name evidence="1" type="ORF">ACFSQP_10275</name>
</gene>
<accession>A0ABW5KXF4</accession>